<sequence>MAKIYKPKNHRTCCIVIIYRLLPASNLRTSLGNKIGSYLSNLEHRVQQLENTRINNLKPIRN</sequence>
<protein>
    <submittedName>
        <fullName evidence="1">2790_t:CDS:1</fullName>
    </submittedName>
</protein>
<dbReference type="OrthoDB" id="2352407at2759"/>
<gene>
    <name evidence="1" type="ORF">DERYTH_LOCUS22961</name>
</gene>
<reference evidence="1" key="1">
    <citation type="submission" date="2021-06" db="EMBL/GenBank/DDBJ databases">
        <authorList>
            <person name="Kallberg Y."/>
            <person name="Tangrot J."/>
            <person name="Rosling A."/>
        </authorList>
    </citation>
    <scope>NUCLEOTIDE SEQUENCE</scope>
    <source>
        <strain evidence="1">MA453B</strain>
    </source>
</reference>
<accession>A0A9N9JW08</accession>
<evidence type="ECO:0000313" key="1">
    <source>
        <dbReference type="EMBL" id="CAG8798858.1"/>
    </source>
</evidence>
<evidence type="ECO:0000313" key="2">
    <source>
        <dbReference type="Proteomes" id="UP000789405"/>
    </source>
</evidence>
<keyword evidence="2" id="KW-1185">Reference proteome</keyword>
<name>A0A9N9JW08_9GLOM</name>
<organism evidence="1 2">
    <name type="scientific">Dentiscutata erythropus</name>
    <dbReference type="NCBI Taxonomy" id="1348616"/>
    <lineage>
        <taxon>Eukaryota</taxon>
        <taxon>Fungi</taxon>
        <taxon>Fungi incertae sedis</taxon>
        <taxon>Mucoromycota</taxon>
        <taxon>Glomeromycotina</taxon>
        <taxon>Glomeromycetes</taxon>
        <taxon>Diversisporales</taxon>
        <taxon>Gigasporaceae</taxon>
        <taxon>Dentiscutata</taxon>
    </lineage>
</organism>
<proteinExistence type="predicted"/>
<comment type="caution">
    <text evidence="1">The sequence shown here is derived from an EMBL/GenBank/DDBJ whole genome shotgun (WGS) entry which is preliminary data.</text>
</comment>
<dbReference type="Proteomes" id="UP000789405">
    <property type="component" value="Unassembled WGS sequence"/>
</dbReference>
<dbReference type="AlphaFoldDB" id="A0A9N9JW08"/>
<dbReference type="EMBL" id="CAJVPY010033340">
    <property type="protein sequence ID" value="CAG8798858.1"/>
    <property type="molecule type" value="Genomic_DNA"/>
</dbReference>
<feature type="non-terminal residue" evidence="1">
    <location>
        <position position="62"/>
    </location>
</feature>